<dbReference type="Proteomes" id="UP001258017">
    <property type="component" value="Unassembled WGS sequence"/>
</dbReference>
<dbReference type="EMBL" id="JAIFRP010000003">
    <property type="protein sequence ID" value="KAK2588611.1"/>
    <property type="molecule type" value="Genomic_DNA"/>
</dbReference>
<keyword evidence="3" id="KW-1185">Reference proteome</keyword>
<evidence type="ECO:0000256" key="1">
    <source>
        <dbReference type="SAM" id="MobiDB-lite"/>
    </source>
</evidence>
<proteinExistence type="predicted"/>
<sequence>MEKGNTLEAAITVELSSADEKIGSNRPSDHQLPFTAWTRVLIEATINGVLFWQRPFRASVCGVAGATSQQAEATKHAVGSGLDTGICRSLLQSKIDRKKAEEEEAKGSPFLKRWRTSGTSSLGNPAYLLRGTSKHVEMKEVWLPFRKTRRSEAE</sequence>
<accession>A0AAD9RZ64</accession>
<dbReference type="AlphaFoldDB" id="A0AAD9RZ64"/>
<evidence type="ECO:0000313" key="3">
    <source>
        <dbReference type="Proteomes" id="UP001258017"/>
    </source>
</evidence>
<gene>
    <name evidence="2" type="ORF">KPH14_006380</name>
</gene>
<feature type="region of interest" description="Disordered" evidence="1">
    <location>
        <begin position="97"/>
        <end position="126"/>
    </location>
</feature>
<name>A0AAD9RZ64_9HYME</name>
<reference evidence="2" key="1">
    <citation type="submission" date="2021-08" db="EMBL/GenBank/DDBJ databases">
        <authorList>
            <person name="Misof B."/>
            <person name="Oliver O."/>
            <person name="Podsiadlowski L."/>
            <person name="Donath A."/>
            <person name="Peters R."/>
            <person name="Mayer C."/>
            <person name="Rust J."/>
            <person name="Gunkel S."/>
            <person name="Lesny P."/>
            <person name="Martin S."/>
            <person name="Oeyen J.P."/>
            <person name="Petersen M."/>
            <person name="Panagiotis P."/>
            <person name="Wilbrandt J."/>
            <person name="Tanja T."/>
        </authorList>
    </citation>
    <scope>NUCLEOTIDE SEQUENCE</scope>
    <source>
        <strain evidence="2">GBR_01_08_01A</strain>
        <tissue evidence="2">Thorax + abdomen</tissue>
    </source>
</reference>
<organism evidence="2 3">
    <name type="scientific">Odynerus spinipes</name>
    <dbReference type="NCBI Taxonomy" id="1348599"/>
    <lineage>
        <taxon>Eukaryota</taxon>
        <taxon>Metazoa</taxon>
        <taxon>Ecdysozoa</taxon>
        <taxon>Arthropoda</taxon>
        <taxon>Hexapoda</taxon>
        <taxon>Insecta</taxon>
        <taxon>Pterygota</taxon>
        <taxon>Neoptera</taxon>
        <taxon>Endopterygota</taxon>
        <taxon>Hymenoptera</taxon>
        <taxon>Apocrita</taxon>
        <taxon>Aculeata</taxon>
        <taxon>Vespoidea</taxon>
        <taxon>Vespidae</taxon>
        <taxon>Eumeninae</taxon>
        <taxon>Odynerus</taxon>
    </lineage>
</organism>
<comment type="caution">
    <text evidence="2">The sequence shown here is derived from an EMBL/GenBank/DDBJ whole genome shotgun (WGS) entry which is preliminary data.</text>
</comment>
<reference evidence="2" key="2">
    <citation type="journal article" date="2023" name="Commun. Biol.">
        <title>Intrasexual cuticular hydrocarbon dimorphism in a wasp sheds light on hydrocarbon biosynthesis genes in Hymenoptera.</title>
        <authorList>
            <person name="Moris V.C."/>
            <person name="Podsiadlowski L."/>
            <person name="Martin S."/>
            <person name="Oeyen J.P."/>
            <person name="Donath A."/>
            <person name="Petersen M."/>
            <person name="Wilbrandt J."/>
            <person name="Misof B."/>
            <person name="Liedtke D."/>
            <person name="Thamm M."/>
            <person name="Scheiner R."/>
            <person name="Schmitt T."/>
            <person name="Niehuis O."/>
        </authorList>
    </citation>
    <scope>NUCLEOTIDE SEQUENCE</scope>
    <source>
        <strain evidence="2">GBR_01_08_01A</strain>
    </source>
</reference>
<protein>
    <submittedName>
        <fullName evidence="2">Uncharacterized protein</fullName>
    </submittedName>
</protein>
<evidence type="ECO:0000313" key="2">
    <source>
        <dbReference type="EMBL" id="KAK2588611.1"/>
    </source>
</evidence>